<keyword evidence="3" id="KW-1185">Reference proteome</keyword>
<feature type="compositionally biased region" description="Low complexity" evidence="1">
    <location>
        <begin position="197"/>
        <end position="213"/>
    </location>
</feature>
<reference evidence="2" key="1">
    <citation type="submission" date="2016-01" db="EMBL/GenBank/DDBJ databases">
        <authorList>
            <person name="Peeters C."/>
        </authorList>
    </citation>
    <scope>NUCLEOTIDE SEQUENCE [LARGE SCALE GENOMIC DNA]</scope>
    <source>
        <strain evidence="2">LMG 22940</strain>
    </source>
</reference>
<dbReference type="AlphaFoldDB" id="A0A158L4G5"/>
<evidence type="ECO:0000313" key="2">
    <source>
        <dbReference type="EMBL" id="SAL88182.1"/>
    </source>
</evidence>
<accession>A0A158L4G5</accession>
<evidence type="ECO:0000256" key="1">
    <source>
        <dbReference type="SAM" id="MobiDB-lite"/>
    </source>
</evidence>
<comment type="caution">
    <text evidence="2">The sequence shown here is derived from an EMBL/GenBank/DDBJ whole genome shotgun (WGS) entry which is preliminary data.</text>
</comment>
<proteinExistence type="predicted"/>
<sequence>MQLDIFADSRDVMLRNDVLNALLRRDARAARPAWETLRDGYPDDGTLAALDGLIGELGEDAAPPFTDHQATNASCHRLETEIESATRWLFREAKAHAWLAPCWRSRARRAAALPFCADASDHHAAALWLRAGDWASAREAVERIEAWRRIPAPLACHARSARPPAPSNCASNRRCSASSDASVRRVSRSAKRRVESHASSVSSGHATSSPSAR</sequence>
<dbReference type="Proteomes" id="UP000054770">
    <property type="component" value="Unassembled WGS sequence"/>
</dbReference>
<evidence type="ECO:0000313" key="3">
    <source>
        <dbReference type="Proteomes" id="UP000054770"/>
    </source>
</evidence>
<organism evidence="2 3">
    <name type="scientific">Caballeronia choica</name>
    <dbReference type="NCBI Taxonomy" id="326476"/>
    <lineage>
        <taxon>Bacteria</taxon>
        <taxon>Pseudomonadati</taxon>
        <taxon>Pseudomonadota</taxon>
        <taxon>Betaproteobacteria</taxon>
        <taxon>Burkholderiales</taxon>
        <taxon>Burkholderiaceae</taxon>
        <taxon>Caballeronia</taxon>
    </lineage>
</organism>
<gene>
    <name evidence="2" type="ORF">AWB68_08686</name>
</gene>
<protein>
    <submittedName>
        <fullName evidence="2">Uncharacterized protein</fullName>
    </submittedName>
</protein>
<dbReference type="EMBL" id="FCON02000372">
    <property type="protein sequence ID" value="SAL88182.1"/>
    <property type="molecule type" value="Genomic_DNA"/>
</dbReference>
<feature type="region of interest" description="Disordered" evidence="1">
    <location>
        <begin position="159"/>
        <end position="213"/>
    </location>
</feature>
<name>A0A158L4G5_9BURK</name>